<dbReference type="SUPFAM" id="SSF52743">
    <property type="entry name" value="Subtilisin-like"/>
    <property type="match status" value="1"/>
</dbReference>
<accession>A0ABU0JZI5</accession>
<evidence type="ECO:0000256" key="7">
    <source>
        <dbReference type="PROSITE-ProRule" id="PRU01240"/>
    </source>
</evidence>
<keyword evidence="5 7" id="KW-0378">Hydrolase</keyword>
<dbReference type="PANTHER" id="PTHR43806:SF11">
    <property type="entry name" value="CEREVISIN-RELATED"/>
    <property type="match status" value="1"/>
</dbReference>
<dbReference type="PANTHER" id="PTHR43806">
    <property type="entry name" value="PEPTIDASE S8"/>
    <property type="match status" value="1"/>
</dbReference>
<dbReference type="InterPro" id="IPR000209">
    <property type="entry name" value="Peptidase_S8/S53_dom"/>
</dbReference>
<dbReference type="InterPro" id="IPR022398">
    <property type="entry name" value="Peptidase_S8_His-AS"/>
</dbReference>
<dbReference type="InterPro" id="IPR015500">
    <property type="entry name" value="Peptidase_S8_subtilisin-rel"/>
</dbReference>
<name>A0ABU0JZI5_9BACL</name>
<dbReference type="InterPro" id="IPR034084">
    <property type="entry name" value="Thermitase-like_dom"/>
</dbReference>
<evidence type="ECO:0000256" key="5">
    <source>
        <dbReference type="ARBA" id="ARBA00022801"/>
    </source>
</evidence>
<keyword evidence="6 7" id="KW-0720">Serine protease</keyword>
<feature type="active site" description="Charge relay system" evidence="7">
    <location>
        <position position="147"/>
    </location>
</feature>
<feature type="active site" description="Charge relay system" evidence="7">
    <location>
        <position position="309"/>
    </location>
</feature>
<comment type="similarity">
    <text evidence="2 7 8">Belongs to the peptidase S8 family.</text>
</comment>
<protein>
    <submittedName>
        <fullName evidence="10">Thermitase</fullName>
        <ecNumber evidence="10">3.4.21.66</ecNumber>
    </submittedName>
</protein>
<keyword evidence="4 7" id="KW-0645">Protease</keyword>
<evidence type="ECO:0000313" key="11">
    <source>
        <dbReference type="Proteomes" id="UP001226720"/>
    </source>
</evidence>
<proteinExistence type="inferred from homology"/>
<comment type="caution">
    <text evidence="10">The sequence shown here is derived from an EMBL/GenBank/DDBJ whole genome shotgun (WGS) entry which is preliminary data.</text>
</comment>
<evidence type="ECO:0000256" key="3">
    <source>
        <dbReference type="ARBA" id="ARBA00022525"/>
    </source>
</evidence>
<feature type="active site" description="Charge relay system" evidence="7">
    <location>
        <position position="115"/>
    </location>
</feature>
<evidence type="ECO:0000256" key="2">
    <source>
        <dbReference type="ARBA" id="ARBA00011073"/>
    </source>
</evidence>
<dbReference type="PROSITE" id="PS00137">
    <property type="entry name" value="SUBTILASE_HIS"/>
    <property type="match status" value="1"/>
</dbReference>
<evidence type="ECO:0000259" key="9">
    <source>
        <dbReference type="Pfam" id="PF00082"/>
    </source>
</evidence>
<dbReference type="InterPro" id="IPR036852">
    <property type="entry name" value="Peptidase_S8/S53_dom_sf"/>
</dbReference>
<dbReference type="PROSITE" id="PS00136">
    <property type="entry name" value="SUBTILASE_ASP"/>
    <property type="match status" value="1"/>
</dbReference>
<feature type="domain" description="Peptidase S8/S53" evidence="9">
    <location>
        <begin position="109"/>
        <end position="329"/>
    </location>
</feature>
<dbReference type="PRINTS" id="PR00723">
    <property type="entry name" value="SUBTILISIN"/>
</dbReference>
<dbReference type="InterPro" id="IPR023828">
    <property type="entry name" value="Peptidase_S8_Ser-AS"/>
</dbReference>
<dbReference type="EMBL" id="JAUSWM010000002">
    <property type="protein sequence ID" value="MDQ0482506.1"/>
    <property type="molecule type" value="Genomic_DNA"/>
</dbReference>
<dbReference type="RefSeq" id="WP_301550299.1">
    <property type="nucleotide sequence ID" value="NZ_JAQRMZ010000001.1"/>
</dbReference>
<evidence type="ECO:0000313" key="10">
    <source>
        <dbReference type="EMBL" id="MDQ0482506.1"/>
    </source>
</evidence>
<dbReference type="Proteomes" id="UP001226720">
    <property type="component" value="Unassembled WGS sequence"/>
</dbReference>
<dbReference type="PROSITE" id="PS51892">
    <property type="entry name" value="SUBTILASE"/>
    <property type="match status" value="1"/>
</dbReference>
<sequence>MNYLPDRIIIGFIPGVSRKRALEIIAHVGGLTLIDEIPVLNVYTVSVDPLLLNIKMTILSNFSGVQYVEYDGILATQLTPNDPLFPQQWGLLKINSVRGWNVTRGSTLVNIAILDSGIQTNHPDLVDKIVLNQNFSTSSTVQDLNGHGTHVAGIAAATTKNDLGVAGLAINPRIMNIKVLDDTGSGSFSDVAQGVVFATDNGAKVINMSLGGTLFSTTMQNAVQYAKDNGVLLVAAAGNNNSDDLFYPAAYAQCISVAALNRDDTKASFSNHGSSWVDVAAPGVDILSTLPTYANSTGQTNYGSLSGTSMATPFISGLAALMLSLDSNVNNVINAIETTTVPLNGTGSLYERGRINTYAALLKIKG</sequence>
<keyword evidence="11" id="KW-1185">Reference proteome</keyword>
<gene>
    <name evidence="10" type="ORF">QO000_001475</name>
</gene>
<dbReference type="EC" id="3.4.21.66" evidence="10"/>
<comment type="subcellular location">
    <subcellularLocation>
        <location evidence="1">Secreted</location>
    </subcellularLocation>
</comment>
<evidence type="ECO:0000256" key="1">
    <source>
        <dbReference type="ARBA" id="ARBA00004613"/>
    </source>
</evidence>
<keyword evidence="3" id="KW-0964">Secreted</keyword>
<dbReference type="InterPro" id="IPR050131">
    <property type="entry name" value="Peptidase_S8_subtilisin-like"/>
</dbReference>
<dbReference type="GO" id="GO:0016787">
    <property type="term" value="F:hydrolase activity"/>
    <property type="evidence" value="ECO:0007669"/>
    <property type="project" value="UniProtKB-KW"/>
</dbReference>
<evidence type="ECO:0000256" key="8">
    <source>
        <dbReference type="RuleBase" id="RU003355"/>
    </source>
</evidence>
<dbReference type="GeneID" id="301325523"/>
<dbReference type="InterPro" id="IPR023827">
    <property type="entry name" value="Peptidase_S8_Asp-AS"/>
</dbReference>
<evidence type="ECO:0000256" key="4">
    <source>
        <dbReference type="ARBA" id="ARBA00022670"/>
    </source>
</evidence>
<evidence type="ECO:0000256" key="6">
    <source>
        <dbReference type="ARBA" id="ARBA00022825"/>
    </source>
</evidence>
<organism evidence="10 11">
    <name type="scientific">Guptibacillus hwajinpoensis</name>
    <dbReference type="NCBI Taxonomy" id="208199"/>
    <lineage>
        <taxon>Bacteria</taxon>
        <taxon>Bacillati</taxon>
        <taxon>Bacillota</taxon>
        <taxon>Bacilli</taxon>
        <taxon>Bacillales</taxon>
        <taxon>Guptibacillaceae</taxon>
        <taxon>Guptibacillus</taxon>
    </lineage>
</organism>
<dbReference type="Gene3D" id="3.40.50.200">
    <property type="entry name" value="Peptidase S8/S53 domain"/>
    <property type="match status" value="1"/>
</dbReference>
<dbReference type="PROSITE" id="PS00138">
    <property type="entry name" value="SUBTILASE_SER"/>
    <property type="match status" value="1"/>
</dbReference>
<dbReference type="Pfam" id="PF00082">
    <property type="entry name" value="Peptidase_S8"/>
    <property type="match status" value="1"/>
</dbReference>
<reference evidence="10" key="1">
    <citation type="submission" date="2023-07" db="EMBL/GenBank/DDBJ databases">
        <title>Genomic Encyclopedia of Type Strains, Phase IV (KMG-IV): sequencing the most valuable type-strain genomes for metagenomic binning, comparative biology and taxonomic classification.</title>
        <authorList>
            <person name="Goeker M."/>
        </authorList>
    </citation>
    <scope>NUCLEOTIDE SEQUENCE [LARGE SCALE GENOMIC DNA]</scope>
    <source>
        <strain evidence="10">JSM 076093</strain>
    </source>
</reference>
<dbReference type="CDD" id="cd07484">
    <property type="entry name" value="Peptidases_S8_Thermitase_like"/>
    <property type="match status" value="1"/>
</dbReference>